<sequence length="294" mass="32824">SNVVDIKNMPTIKDLLSHTAGFSYNFLGDAVAKEYDRVGLFHSSDTTLEEEINLLSTIPLLHQPSTKWVYSVSVDVLARIIEIVTEESLQTQLEKRIFKPLGMQDTGFSVTPENLHRLMTSYEFDPLHKKLNDPSSSPQQIGGYGYPTNISTYARGGHGLFSSLEDYSKFAQMLLTGKTKTGTKIISDSMLKMATTNHLEPSFFPLEIRNFDVEVLEENDLEPYGWGLGFRVMMDVEKADNIGSVGEFGWAGAAATYFLVDPKNDLTAVLMTQVLGAENTLNKNFVKTIYQNLN</sequence>
<evidence type="ECO:0000313" key="2">
    <source>
        <dbReference type="EMBL" id="SVD28783.1"/>
    </source>
</evidence>
<feature type="domain" description="Beta-lactamase-related" evidence="1">
    <location>
        <begin position="10"/>
        <end position="276"/>
    </location>
</feature>
<dbReference type="InterPro" id="IPR001466">
    <property type="entry name" value="Beta-lactam-related"/>
</dbReference>
<organism evidence="2">
    <name type="scientific">marine metagenome</name>
    <dbReference type="NCBI Taxonomy" id="408172"/>
    <lineage>
        <taxon>unclassified sequences</taxon>
        <taxon>metagenomes</taxon>
        <taxon>ecological metagenomes</taxon>
    </lineage>
</organism>
<dbReference type="Pfam" id="PF00144">
    <property type="entry name" value="Beta-lactamase"/>
    <property type="match status" value="1"/>
</dbReference>
<dbReference type="Gene3D" id="3.40.710.10">
    <property type="entry name" value="DD-peptidase/beta-lactamase superfamily"/>
    <property type="match status" value="1"/>
</dbReference>
<gene>
    <name evidence="2" type="ORF">METZ01_LOCUS381637</name>
</gene>
<dbReference type="AlphaFoldDB" id="A0A382U3F0"/>
<dbReference type="EMBL" id="UINC01141193">
    <property type="protein sequence ID" value="SVD28783.1"/>
    <property type="molecule type" value="Genomic_DNA"/>
</dbReference>
<dbReference type="PANTHER" id="PTHR43283">
    <property type="entry name" value="BETA-LACTAMASE-RELATED"/>
    <property type="match status" value="1"/>
</dbReference>
<reference evidence="2" key="1">
    <citation type="submission" date="2018-05" db="EMBL/GenBank/DDBJ databases">
        <authorList>
            <person name="Lanie J.A."/>
            <person name="Ng W.-L."/>
            <person name="Kazmierczak K.M."/>
            <person name="Andrzejewski T.M."/>
            <person name="Davidsen T.M."/>
            <person name="Wayne K.J."/>
            <person name="Tettelin H."/>
            <person name="Glass J.I."/>
            <person name="Rusch D."/>
            <person name="Podicherti R."/>
            <person name="Tsui H.-C.T."/>
            <person name="Winkler M.E."/>
        </authorList>
    </citation>
    <scope>NUCLEOTIDE SEQUENCE</scope>
</reference>
<protein>
    <recommendedName>
        <fullName evidence="1">Beta-lactamase-related domain-containing protein</fullName>
    </recommendedName>
</protein>
<dbReference type="InterPro" id="IPR050789">
    <property type="entry name" value="Diverse_Enzym_Activities"/>
</dbReference>
<dbReference type="InterPro" id="IPR012338">
    <property type="entry name" value="Beta-lactam/transpept-like"/>
</dbReference>
<proteinExistence type="predicted"/>
<accession>A0A382U3F0</accession>
<evidence type="ECO:0000259" key="1">
    <source>
        <dbReference type="Pfam" id="PF00144"/>
    </source>
</evidence>
<dbReference type="SUPFAM" id="SSF56601">
    <property type="entry name" value="beta-lactamase/transpeptidase-like"/>
    <property type="match status" value="1"/>
</dbReference>
<feature type="non-terminal residue" evidence="2">
    <location>
        <position position="1"/>
    </location>
</feature>
<dbReference type="PANTHER" id="PTHR43283:SF3">
    <property type="entry name" value="BETA-LACTAMASE FAMILY PROTEIN (AFU_ORTHOLOGUE AFUA_5G07500)"/>
    <property type="match status" value="1"/>
</dbReference>
<name>A0A382U3F0_9ZZZZ</name>